<dbReference type="GO" id="GO:0006508">
    <property type="term" value="P:proteolysis"/>
    <property type="evidence" value="ECO:0007669"/>
    <property type="project" value="InterPro"/>
</dbReference>
<dbReference type="Pfam" id="PF00112">
    <property type="entry name" value="Peptidase_C1"/>
    <property type="match status" value="1"/>
</dbReference>
<protein>
    <submittedName>
        <fullName evidence="2">Peptidase C1A papain C-terminal</fullName>
    </submittedName>
</protein>
<keyword evidence="3" id="KW-1185">Reference proteome</keyword>
<comment type="caution">
    <text evidence="2">The sequence shown here is derived from an EMBL/GenBank/DDBJ whole genome shotgun (WGS) entry which is preliminary data.</text>
</comment>
<evidence type="ECO:0000313" key="2">
    <source>
        <dbReference type="EMBL" id="KAG7541012.1"/>
    </source>
</evidence>
<feature type="domain" description="Peptidase C1A papain C-terminal" evidence="1">
    <location>
        <begin position="64"/>
        <end position="281"/>
    </location>
</feature>
<name>A0A8T1Y144_9BRAS</name>
<dbReference type="GO" id="GO:0008234">
    <property type="term" value="F:cysteine-type peptidase activity"/>
    <property type="evidence" value="ECO:0007669"/>
    <property type="project" value="InterPro"/>
</dbReference>
<dbReference type="SMART" id="SM00645">
    <property type="entry name" value="Pept_C1"/>
    <property type="match status" value="1"/>
</dbReference>
<dbReference type="InterPro" id="IPR000668">
    <property type="entry name" value="Peptidase_C1A_C"/>
</dbReference>
<evidence type="ECO:0000313" key="3">
    <source>
        <dbReference type="Proteomes" id="UP000694240"/>
    </source>
</evidence>
<dbReference type="Proteomes" id="UP000694240">
    <property type="component" value="Chromosome 12"/>
</dbReference>
<evidence type="ECO:0000259" key="1">
    <source>
        <dbReference type="SMART" id="SM00645"/>
    </source>
</evidence>
<dbReference type="CDD" id="cd02619">
    <property type="entry name" value="Peptidase_C1"/>
    <property type="match status" value="1"/>
</dbReference>
<proteinExistence type="predicted"/>
<reference evidence="2 3" key="1">
    <citation type="submission" date="2020-12" db="EMBL/GenBank/DDBJ databases">
        <title>Concerted genomic and epigenomic changes stabilize Arabidopsis allopolyploids.</title>
        <authorList>
            <person name="Chen Z."/>
        </authorList>
    </citation>
    <scope>NUCLEOTIDE SEQUENCE [LARGE SCALE GENOMIC DNA]</scope>
    <source>
        <strain evidence="2">Allo738</strain>
        <tissue evidence="2">Leaf</tissue>
    </source>
</reference>
<accession>A0A8T1Y144</accession>
<sequence>MSSIMKPKELLSVTRANVKVLAHILEIIPVGTFSQIMATTPNSGIKVEEVLEAVYARWRVSRHVQDSLKGTDWEKKMCHMRDQGCCETCWAVVVSELISALLFIEGIDKEYTEYSIQELVDFADPSKAGTHKDRKHYCYTLSIGKGLDYVLKHGLQKAIHRKYVGCRPKSEIPARSTVDLAHITRVDRLSFPEALIRLKRQPIGASLYIFTPDYVNTKGGVYRGPMEKESKLEGVHAVSILGVTEEKGEMLFKVKSTHGDRVGVDGYLKVSMEVMLVQIPKKGTLPDGKFEKPTPLIHRFCCPTIIPKAKGESSAMQCD</sequence>
<gene>
    <name evidence="2" type="ORF">ISN45_Aa07g011510</name>
</gene>
<dbReference type="EMBL" id="JAEFBK010000012">
    <property type="protein sequence ID" value="KAG7541012.1"/>
    <property type="molecule type" value="Genomic_DNA"/>
</dbReference>
<dbReference type="AlphaFoldDB" id="A0A8T1Y144"/>
<organism evidence="2 3">
    <name type="scientific">Arabidopsis thaliana x Arabidopsis arenosa</name>
    <dbReference type="NCBI Taxonomy" id="1240361"/>
    <lineage>
        <taxon>Eukaryota</taxon>
        <taxon>Viridiplantae</taxon>
        <taxon>Streptophyta</taxon>
        <taxon>Embryophyta</taxon>
        <taxon>Tracheophyta</taxon>
        <taxon>Spermatophyta</taxon>
        <taxon>Magnoliopsida</taxon>
        <taxon>eudicotyledons</taxon>
        <taxon>Gunneridae</taxon>
        <taxon>Pentapetalae</taxon>
        <taxon>rosids</taxon>
        <taxon>malvids</taxon>
        <taxon>Brassicales</taxon>
        <taxon>Brassicaceae</taxon>
        <taxon>Camelineae</taxon>
        <taxon>Arabidopsis</taxon>
    </lineage>
</organism>